<keyword evidence="1" id="KW-0677">Repeat</keyword>
<dbReference type="GO" id="GO:0043531">
    <property type="term" value="F:ADP binding"/>
    <property type="evidence" value="ECO:0007669"/>
    <property type="project" value="InterPro"/>
</dbReference>
<dbReference type="PATRIC" id="fig|1398.22.peg.2258"/>
<dbReference type="Proteomes" id="UP000070376">
    <property type="component" value="Unassembled WGS sequence"/>
</dbReference>
<dbReference type="InterPro" id="IPR011990">
    <property type="entry name" value="TPR-like_helical_dom_sf"/>
</dbReference>
<dbReference type="AlphaFoldDB" id="A0A133KMB5"/>
<protein>
    <submittedName>
        <fullName evidence="5">Tetratricopeptide repeat protein</fullName>
    </submittedName>
</protein>
<evidence type="ECO:0000256" key="2">
    <source>
        <dbReference type="ARBA" id="ARBA00022803"/>
    </source>
</evidence>
<evidence type="ECO:0000259" key="4">
    <source>
        <dbReference type="Pfam" id="PF05729"/>
    </source>
</evidence>
<feature type="repeat" description="TPR" evidence="3">
    <location>
        <begin position="705"/>
        <end position="738"/>
    </location>
</feature>
<evidence type="ECO:0000256" key="3">
    <source>
        <dbReference type="PROSITE-ProRule" id="PRU00339"/>
    </source>
</evidence>
<dbReference type="PANTHER" id="PTHR10271:SF0">
    <property type="entry name" value="INTERFERON-INDUCED PROTEIN WITH TETRATRICOPEPTIDE REPEATS 5"/>
    <property type="match status" value="1"/>
</dbReference>
<proteinExistence type="predicted"/>
<dbReference type="InterPro" id="IPR027417">
    <property type="entry name" value="P-loop_NTPase"/>
</dbReference>
<dbReference type="SUPFAM" id="SSF52540">
    <property type="entry name" value="P-loop containing nucleoside triphosphate hydrolases"/>
    <property type="match status" value="1"/>
</dbReference>
<dbReference type="Gene3D" id="3.40.50.300">
    <property type="entry name" value="P-loop containing nucleotide triphosphate hydrolases"/>
    <property type="match status" value="1"/>
</dbReference>
<evidence type="ECO:0000313" key="5">
    <source>
        <dbReference type="EMBL" id="KWZ80655.1"/>
    </source>
</evidence>
<accession>A0A133KMB5</accession>
<dbReference type="SMART" id="SM00028">
    <property type="entry name" value="TPR"/>
    <property type="match status" value="4"/>
</dbReference>
<reference evidence="6" key="1">
    <citation type="submission" date="2016-01" db="EMBL/GenBank/DDBJ databases">
        <authorList>
            <person name="Mitreva M."/>
            <person name="Pepin K.H."/>
            <person name="Mihindukulasuriya K.A."/>
            <person name="Fulton R."/>
            <person name="Fronick C."/>
            <person name="O'Laughlin M."/>
            <person name="Miner T."/>
            <person name="Herter B."/>
            <person name="Rosa B.A."/>
            <person name="Cordes M."/>
            <person name="Tomlinson C."/>
            <person name="Wollam A."/>
            <person name="Palsikar V.B."/>
            <person name="Mardis E.R."/>
            <person name="Wilson R.K."/>
        </authorList>
    </citation>
    <scope>NUCLEOTIDE SEQUENCE [LARGE SCALE GENOMIC DNA]</scope>
    <source>
        <strain evidence="6">GED7749B</strain>
    </source>
</reference>
<dbReference type="GO" id="GO:0051607">
    <property type="term" value="P:defense response to virus"/>
    <property type="evidence" value="ECO:0007669"/>
    <property type="project" value="TreeGrafter"/>
</dbReference>
<sequence length="842" mass="95883">MQALAELENQKKFSSLLSSGVKALKQHPDYKTNREAGNKTGQSYMEKIAYKLGVSPNTVKSWIGQMGPKYIPGRIEDAKLFGVIWLILEKGCMNVTWFVELLKTTSIPVIEPALPAWVASCLKKAKTMNDNGTIGTPPPEEINMTITRLFGNTAMLQNEEKNIFSAHNLPARWSGRFIGRKPDLQAIYHWLLSPSPVCSITGWPGVGKTTLALEAAYACAGEPGEEAANVSDKWPAFHCIIWFSTHLTGLSFNDFLNTIAYQLGLTEQIDKPVMEKRFAVRHALQLFSREQPILLIVDSMDAAEKEVLEFIINLPQGVKAMLTSRENYNQDYKDAFQNFTIVKLKGLNEKEALSYLSFVIREHLQTGSAPNQEELRHLTPEMQAKLIKAAAGNPKALSLCIAYISDGGIPAEQLIQEIESAGYSLLELFEFLFGRTWKRIDEAARRLWQVLCFFEKPPVEAAWAAAAGLDARGFYAAVEQMRNYALIHPDRTDGKLRYPAHQTVIAYGEQHLSENRQLEKEARKRWARYYIHFLDTHLKREQPNIFYWRYLLGRDLDDLKQEWTNIRKVMEWASQSDEKEILIEFVVRTSHFLSRVNLPLRVEYGRKAADFAAALDKSMLEAFFRIDTVGWALMEMNELEEALIQIDAGLKRLSGLDAGNEDTRDLMVWGHALKSRVLLKAGDPDQAEAILSKVIPVPSTPMIRHRVLLVQGDLYLERKKYKEAIRAYEAANQISHSYGGEKTIEAYFNLGIAYVENQQFEKAAAAFEKMLYQKNKANPIELMYYHYGMARLFAKKGDLAYALYFSQEALHLAASWEQNISIRDEAEKFNQFIKKKIQYQNG</sequence>
<dbReference type="InterPro" id="IPR007111">
    <property type="entry name" value="NACHT_NTPase"/>
</dbReference>
<name>A0A133KMB5_HEYCO</name>
<dbReference type="GO" id="GO:0005829">
    <property type="term" value="C:cytosol"/>
    <property type="evidence" value="ECO:0007669"/>
    <property type="project" value="TreeGrafter"/>
</dbReference>
<dbReference type="InterPro" id="IPR019734">
    <property type="entry name" value="TPR_rpt"/>
</dbReference>
<dbReference type="Gene3D" id="1.25.40.10">
    <property type="entry name" value="Tetratricopeptide repeat domain"/>
    <property type="match status" value="1"/>
</dbReference>
<organism evidence="5 6">
    <name type="scientific">Heyndrickxia coagulans</name>
    <name type="common">Weizmannia coagulans</name>
    <dbReference type="NCBI Taxonomy" id="1398"/>
    <lineage>
        <taxon>Bacteria</taxon>
        <taxon>Bacillati</taxon>
        <taxon>Bacillota</taxon>
        <taxon>Bacilli</taxon>
        <taxon>Bacillales</taxon>
        <taxon>Bacillaceae</taxon>
        <taxon>Heyndrickxia</taxon>
    </lineage>
</organism>
<feature type="domain" description="NACHT" evidence="4">
    <location>
        <begin position="198"/>
        <end position="357"/>
    </location>
</feature>
<comment type="caution">
    <text evidence="5">The sequence shown here is derived from an EMBL/GenBank/DDBJ whole genome shotgun (WGS) entry which is preliminary data.</text>
</comment>
<evidence type="ECO:0000256" key="1">
    <source>
        <dbReference type="ARBA" id="ARBA00022737"/>
    </source>
</evidence>
<gene>
    <name evidence="5" type="ORF">HMPREF3213_02251</name>
</gene>
<dbReference type="SUPFAM" id="SSF48452">
    <property type="entry name" value="TPR-like"/>
    <property type="match status" value="1"/>
</dbReference>
<dbReference type="Pfam" id="PF13424">
    <property type="entry name" value="TPR_12"/>
    <property type="match status" value="1"/>
</dbReference>
<feature type="repeat" description="TPR" evidence="3">
    <location>
        <begin position="744"/>
        <end position="777"/>
    </location>
</feature>
<evidence type="ECO:0000313" key="6">
    <source>
        <dbReference type="Proteomes" id="UP000070376"/>
    </source>
</evidence>
<dbReference type="EMBL" id="LRPN01000089">
    <property type="protein sequence ID" value="KWZ80655.1"/>
    <property type="molecule type" value="Genomic_DNA"/>
</dbReference>
<dbReference type="Pfam" id="PF05729">
    <property type="entry name" value="NACHT"/>
    <property type="match status" value="1"/>
</dbReference>
<dbReference type="PROSITE" id="PS50005">
    <property type="entry name" value="TPR"/>
    <property type="match status" value="2"/>
</dbReference>
<dbReference type="PANTHER" id="PTHR10271">
    <property type="entry name" value="INTERFERON-INDUCED PROTEIN WITH TETRATRICOPEPTIDE REPEATS"/>
    <property type="match status" value="1"/>
</dbReference>
<keyword evidence="2 3" id="KW-0802">TPR repeat</keyword>